<gene>
    <name evidence="6" type="ORF">ABJI51_07130</name>
</gene>
<feature type="domain" description="LamG-like jellyroll fold" evidence="5">
    <location>
        <begin position="1040"/>
        <end position="1176"/>
    </location>
</feature>
<evidence type="ECO:0000256" key="1">
    <source>
        <dbReference type="ARBA" id="ARBA00022729"/>
    </source>
</evidence>
<evidence type="ECO:0000313" key="7">
    <source>
        <dbReference type="Proteomes" id="UP001440984"/>
    </source>
</evidence>
<sequence>MRFVGVPWCALLLCAAVVAGTAVTVAPAQAATSVPDSAPDEVTAAAYAREGGKPVEVSSETTETSQTLANPDGSWTMTQYVHPVRVKQAGEWVPVDTTLVRRADGSIGPKAVTVDVALNPGGSGSANLPIVQEGQGGKEVGLKWANDLPAPTLDGDTAVYAEVLPGVDLTVKAAPQGYTENLIIKSPEAAKNPRLRAISFGLHTRNTTVSVVEGEGRGTPAQSAPTDGLEVRDAAGEVVFAGDASRMWDSSGAGSPAEQQLGEGGGRREAVMDVALAHDEVTISPDQAFLADPATRYPVSLDPDNWCTSCGIQSHVVVQSGYPGAKNWNASTGDLSNLKAGYENYDSAGTVVHSATLNTTIQHSYSCSPQPTGLWLSNPANPDTTWAAQPGWVYQVSTMNVANCNDAGNVIGQFDATRAAKDAAANRWANTWFVLAAANEGDGVAAWRRFDLNPYFQVNYDSYPNPPASLSMQNGLLPCTSGANRPWVYTKTPQIAGRVSDPDGGTVKAKFAVAFGALGHNVYTHDNGANLVSVGTAGPNQQATAQLAALPAGWVNEDGIYNWSMQVTDGELWSSWVGNCEFTVDTKIPLPPSVAMASSTDPKVQGDAVDFSVWASMATEGLYDIDHFIYTTDGSEPQPQGSPTAAAVQGTDANGRMVATASLKTVALSGNQNLIKVKSVNKAGTPSPNATCVVLPDSNPKLDGPSCSYHVQPLTPGTNLLAAWGADESSGTTLTDTASSTPGNATLPAHTATASGGVTRQPGYNHGNSWTHPDTGGYGEGVKGAIDLDGTSGYVQTSDRVIDPSKSFSVAAWAKLTDTTHSQTVVSQDGTQSAPFMLQYNKERNAWALRITTGDQAAPGDARAVSLRPPQVGVWTQLTATYDASTRTATLYVDGAKQSTVIAQPWTTNGPTVLGAAKWAGARADFFHGRLDDVQVWQRTLSLQDVHDLAGVSVLLANYGLAEGCGPELIAGNSRVSSLRAAWTLGQTSGNVAADSTGYSHAITLTGGYAWVPGHGGGGLQLDGTSGYGATGGPVVNTADSFTVSVWVNPADLNTGYTVFSQAGSNAANFVLRYDKAANRWAFGMAQADEVTAGWTWATGMSAPRAGEWTLLTASFDRPTLRIRLSVNGLHEADVSVPAAWTANGPLLLGAEAGGKNPFKGVLDQGRIWSAKLTDDQIASMNGLRYFESVTQTAATATGGVSLVTETEGAGMPAGCAAQFTVNGGEITATKPATWRTDKSFTVEAWVKHTWTASDASVNGPVDPSPRAVVSTSDSQFSPLLLGYRPWADGAGVQHGRWSFLLSPSATGNDSRIMLSDADAADNTWTHLVATYDAATGYMALYVNGTKQKLAVNTPDGGGIVARDSVGGLLLGHGVWTGQRSDTWYGGLAGVRVYSGLRSIVDARNDSVNDDPRLLFQS</sequence>
<evidence type="ECO:0000256" key="2">
    <source>
        <dbReference type="ARBA" id="ARBA00023157"/>
    </source>
</evidence>
<keyword evidence="7" id="KW-1185">Reference proteome</keyword>
<dbReference type="SUPFAM" id="SSF49899">
    <property type="entry name" value="Concanavalin A-like lectins/glucanases"/>
    <property type="match status" value="3"/>
</dbReference>
<protein>
    <submittedName>
        <fullName evidence="6">LamG domain-containing protein</fullName>
    </submittedName>
</protein>
<dbReference type="EMBL" id="JBDZYD010000002">
    <property type="protein sequence ID" value="MEQ0558837.1"/>
    <property type="molecule type" value="Genomic_DNA"/>
</dbReference>
<dbReference type="PANTHER" id="PTHR46943">
    <property type="entry name" value="PENTRAXIN-RELATED PROTEIN PTX3"/>
    <property type="match status" value="1"/>
</dbReference>
<name>A0ABV0L964_9PSEU</name>
<feature type="signal peptide" evidence="4">
    <location>
        <begin position="1"/>
        <end position="30"/>
    </location>
</feature>
<dbReference type="InterPro" id="IPR013320">
    <property type="entry name" value="ConA-like_dom_sf"/>
</dbReference>
<keyword evidence="2" id="KW-1015">Disulfide bond</keyword>
<feature type="chain" id="PRO_5045727968" evidence="4">
    <location>
        <begin position="31"/>
        <end position="1418"/>
    </location>
</feature>
<accession>A0ABV0L964</accession>
<dbReference type="RefSeq" id="WP_348948453.1">
    <property type="nucleotide sequence ID" value="NZ_JBDZYD010000002.1"/>
</dbReference>
<comment type="caution">
    <text evidence="6">The sequence shown here is derived from an EMBL/GenBank/DDBJ whole genome shotgun (WGS) entry which is preliminary data.</text>
</comment>
<dbReference type="Pfam" id="PF13385">
    <property type="entry name" value="Laminin_G_3"/>
    <property type="match status" value="3"/>
</dbReference>
<evidence type="ECO:0000256" key="3">
    <source>
        <dbReference type="SAM" id="MobiDB-lite"/>
    </source>
</evidence>
<evidence type="ECO:0000259" key="5">
    <source>
        <dbReference type="SMART" id="SM00560"/>
    </source>
</evidence>
<dbReference type="InterPro" id="IPR042837">
    <property type="entry name" value="PTX3"/>
</dbReference>
<proteinExistence type="predicted"/>
<evidence type="ECO:0000313" key="6">
    <source>
        <dbReference type="EMBL" id="MEQ0558837.1"/>
    </source>
</evidence>
<keyword evidence="1 4" id="KW-0732">Signal</keyword>
<feature type="region of interest" description="Disordered" evidence="3">
    <location>
        <begin position="247"/>
        <end position="267"/>
    </location>
</feature>
<feature type="region of interest" description="Disordered" evidence="3">
    <location>
        <begin position="753"/>
        <end position="777"/>
    </location>
</feature>
<feature type="domain" description="LamG-like jellyroll fold" evidence="5">
    <location>
        <begin position="806"/>
        <end position="944"/>
    </location>
</feature>
<dbReference type="InterPro" id="IPR006558">
    <property type="entry name" value="LamG-like"/>
</dbReference>
<feature type="region of interest" description="Disordered" evidence="3">
    <location>
        <begin position="50"/>
        <end position="74"/>
    </location>
</feature>
<dbReference type="Gene3D" id="2.60.120.200">
    <property type="match status" value="3"/>
</dbReference>
<reference evidence="6 7" key="1">
    <citation type="submission" date="2024-05" db="EMBL/GenBank/DDBJ databases">
        <authorList>
            <person name="Zhao H."/>
            <person name="Xu Y."/>
            <person name="Lin S."/>
            <person name="Spain J.C."/>
            <person name="Zhou N.-Y."/>
        </authorList>
    </citation>
    <scope>NUCLEOTIDE SEQUENCE [LARGE SCALE GENOMIC DNA]</scope>
    <source>
        <strain evidence="6 7">NEAU-NG30</strain>
    </source>
</reference>
<dbReference type="PANTHER" id="PTHR46943:SF1">
    <property type="entry name" value="PENTRAXIN-RELATED PROTEIN PTX3"/>
    <property type="match status" value="1"/>
</dbReference>
<dbReference type="SMART" id="SM00560">
    <property type="entry name" value="LamGL"/>
    <property type="match status" value="2"/>
</dbReference>
<feature type="compositionally biased region" description="Low complexity" evidence="3">
    <location>
        <begin position="55"/>
        <end position="65"/>
    </location>
</feature>
<evidence type="ECO:0000256" key="4">
    <source>
        <dbReference type="SAM" id="SignalP"/>
    </source>
</evidence>
<dbReference type="Proteomes" id="UP001440984">
    <property type="component" value="Unassembled WGS sequence"/>
</dbReference>
<organism evidence="6 7">
    <name type="scientific">Amycolatopsis melonis</name>
    <dbReference type="NCBI Taxonomy" id="3156488"/>
    <lineage>
        <taxon>Bacteria</taxon>
        <taxon>Bacillati</taxon>
        <taxon>Actinomycetota</taxon>
        <taxon>Actinomycetes</taxon>
        <taxon>Pseudonocardiales</taxon>
        <taxon>Pseudonocardiaceae</taxon>
        <taxon>Amycolatopsis</taxon>
    </lineage>
</organism>